<evidence type="ECO:0000313" key="6">
    <source>
        <dbReference type="Proteomes" id="UP000196230"/>
    </source>
</evidence>
<evidence type="ECO:0000313" key="5">
    <source>
        <dbReference type="EMBL" id="TFH97981.1"/>
    </source>
</evidence>
<evidence type="ECO:0000256" key="3">
    <source>
        <dbReference type="SAM" id="Phobius"/>
    </source>
</evidence>
<keyword evidence="3" id="KW-1133">Transmembrane helix</keyword>
<keyword evidence="7" id="KW-1185">Reference proteome</keyword>
<keyword evidence="3" id="KW-0472">Membrane</keyword>
<feature type="coiled-coil region" evidence="1">
    <location>
        <begin position="181"/>
        <end position="208"/>
    </location>
</feature>
<reference evidence="4 6" key="1">
    <citation type="submission" date="2017-02" db="EMBL/GenBank/DDBJ databases">
        <authorList>
            <person name="Peterson S.W."/>
        </authorList>
    </citation>
    <scope>NUCLEOTIDE SEQUENCE [LARGE SCALE GENOMIC DNA]</scope>
    <source>
        <strain evidence="4 6">2B3F</strain>
    </source>
</reference>
<evidence type="ECO:0000313" key="4">
    <source>
        <dbReference type="EMBL" id="SJN22070.1"/>
    </source>
</evidence>
<evidence type="ECO:0000256" key="2">
    <source>
        <dbReference type="SAM" id="MobiDB-lite"/>
    </source>
</evidence>
<feature type="transmembrane region" description="Helical" evidence="3">
    <location>
        <begin position="30"/>
        <end position="50"/>
    </location>
</feature>
<dbReference type="EMBL" id="FUKP01000023">
    <property type="protein sequence ID" value="SJN22070.1"/>
    <property type="molecule type" value="Genomic_DNA"/>
</dbReference>
<dbReference type="AlphaFoldDB" id="A0A1R4IQ99"/>
<sequence>MGSCAARWTALAAVLHSVRPDVDLDVLRGLVILPVILFIGLAGLGLQTVLRARRTRGAAQGRGTFGNTSKGRRRRTDAPDWTPPHGAKHAAPPATHTGKEESPRGAAVVGKTADASWYRSHTDDPSLGLRHRLWLLGLALSADGAHDLPSGRKAVTAMVQHTHAVEARTGGVREGLRPGRAAREAARAEDLQARAEQAAQLIGDLVNEGHRAHPPVHFDPEVADAGWQYAGVQETGTPARHWVRRAARRSP</sequence>
<proteinExistence type="predicted"/>
<keyword evidence="1" id="KW-0175">Coiled coil</keyword>
<reference evidence="5 7" key="2">
    <citation type="submission" date="2019-03" db="EMBL/GenBank/DDBJ databases">
        <title>Reclassification of Micrococcus aloeverae and Micrococcus yunnanensis as later heterotypic synonyms of Micrococcus luteus.</title>
        <authorList>
            <person name="Huang C.-H."/>
        </authorList>
    </citation>
    <scope>NUCLEOTIDE SEQUENCE [LARGE SCALE GENOMIC DNA]</scope>
    <source>
        <strain evidence="5 7">BCRC 12151</strain>
    </source>
</reference>
<protein>
    <submittedName>
        <fullName evidence="4">Uncharacterized protein</fullName>
    </submittedName>
</protein>
<feature type="compositionally biased region" description="Low complexity" evidence="2">
    <location>
        <begin position="83"/>
        <end position="96"/>
    </location>
</feature>
<dbReference type="RefSeq" id="WP_067191417.1">
    <property type="nucleotide sequence ID" value="NZ_FUKP01000023.1"/>
</dbReference>
<evidence type="ECO:0000256" key="1">
    <source>
        <dbReference type="SAM" id="Coils"/>
    </source>
</evidence>
<gene>
    <name evidence="5" type="ORF">E4A49_10860</name>
    <name evidence="4" type="ORF">FM125_03950</name>
</gene>
<organism evidence="4 6">
    <name type="scientific">Micrococcus lylae</name>
    <dbReference type="NCBI Taxonomy" id="1273"/>
    <lineage>
        <taxon>Bacteria</taxon>
        <taxon>Bacillati</taxon>
        <taxon>Actinomycetota</taxon>
        <taxon>Actinomycetes</taxon>
        <taxon>Micrococcales</taxon>
        <taxon>Micrococcaceae</taxon>
        <taxon>Micrococcus</taxon>
    </lineage>
</organism>
<dbReference type="EMBL" id="SPKT01000028">
    <property type="protein sequence ID" value="TFH97981.1"/>
    <property type="molecule type" value="Genomic_DNA"/>
</dbReference>
<keyword evidence="3" id="KW-0812">Transmembrane</keyword>
<evidence type="ECO:0000313" key="7">
    <source>
        <dbReference type="Proteomes" id="UP000297477"/>
    </source>
</evidence>
<dbReference type="Proteomes" id="UP000297477">
    <property type="component" value="Unassembled WGS sequence"/>
</dbReference>
<name>A0A1R4IQ99_9MICC</name>
<accession>A0A1R4IQ99</accession>
<feature type="region of interest" description="Disordered" evidence="2">
    <location>
        <begin position="57"/>
        <end position="112"/>
    </location>
</feature>
<dbReference type="Proteomes" id="UP000196230">
    <property type="component" value="Unassembled WGS sequence"/>
</dbReference>